<proteinExistence type="predicted"/>
<organism evidence="1 2">
    <name type="scientific">Trichinella papuae</name>
    <dbReference type="NCBI Taxonomy" id="268474"/>
    <lineage>
        <taxon>Eukaryota</taxon>
        <taxon>Metazoa</taxon>
        <taxon>Ecdysozoa</taxon>
        <taxon>Nematoda</taxon>
        <taxon>Enoplea</taxon>
        <taxon>Dorylaimia</taxon>
        <taxon>Trichinellida</taxon>
        <taxon>Trichinellidae</taxon>
        <taxon>Trichinella</taxon>
    </lineage>
</organism>
<evidence type="ECO:0000313" key="1">
    <source>
        <dbReference type="EMBL" id="KRZ64874.1"/>
    </source>
</evidence>
<dbReference type="AlphaFoldDB" id="A0A0V1LZI9"/>
<gene>
    <name evidence="1" type="ORF">T10_7392</name>
</gene>
<reference evidence="1 2" key="1">
    <citation type="submission" date="2015-01" db="EMBL/GenBank/DDBJ databases">
        <title>Evolution of Trichinella species and genotypes.</title>
        <authorList>
            <person name="Korhonen P.K."/>
            <person name="Edoardo P."/>
            <person name="Giuseppe L.R."/>
            <person name="Gasser R.B."/>
        </authorList>
    </citation>
    <scope>NUCLEOTIDE SEQUENCE [LARGE SCALE GENOMIC DNA]</scope>
    <source>
        <strain evidence="1">ISS1980</strain>
    </source>
</reference>
<comment type="caution">
    <text evidence="1">The sequence shown here is derived from an EMBL/GenBank/DDBJ whole genome shotgun (WGS) entry which is preliminary data.</text>
</comment>
<protein>
    <submittedName>
        <fullName evidence="1">Uncharacterized protein</fullName>
    </submittedName>
</protein>
<accession>A0A0V1LZI9</accession>
<dbReference type="Proteomes" id="UP000054843">
    <property type="component" value="Unassembled WGS sequence"/>
</dbReference>
<keyword evidence="2" id="KW-1185">Reference proteome</keyword>
<evidence type="ECO:0000313" key="2">
    <source>
        <dbReference type="Proteomes" id="UP000054843"/>
    </source>
</evidence>
<name>A0A0V1LZI9_9BILA</name>
<dbReference type="EMBL" id="JYDO01000702">
    <property type="protein sequence ID" value="KRZ64874.1"/>
    <property type="molecule type" value="Genomic_DNA"/>
</dbReference>
<sequence>MHIMWEHRAESLRKGRKQLTGIVGDKALRHELDSV</sequence>